<keyword evidence="6 8" id="KW-0627">Porphyrin biosynthesis</keyword>
<evidence type="ECO:0000313" key="11">
    <source>
        <dbReference type="EMBL" id="ADK84185.1"/>
    </source>
</evidence>
<keyword evidence="5 8" id="KW-0808">Transferase</keyword>
<dbReference type="FunFam" id="3.40.190.10:FF:000004">
    <property type="entry name" value="Porphobilinogen deaminase"/>
    <property type="match status" value="1"/>
</dbReference>
<feature type="domain" description="Porphobilinogen deaminase N-terminal" evidence="9">
    <location>
        <begin position="4"/>
        <end position="209"/>
    </location>
</feature>
<dbReference type="PRINTS" id="PR00151">
    <property type="entry name" value="PORPHBDMNASE"/>
</dbReference>
<comment type="miscellaneous">
    <text evidence="8">The porphobilinogen subunits are added to the dipyrromethane group.</text>
</comment>
<dbReference type="GO" id="GO:0004418">
    <property type="term" value="F:hydroxymethylbilane synthase activity"/>
    <property type="evidence" value="ECO:0007669"/>
    <property type="project" value="UniProtKB-UniRule"/>
</dbReference>
<dbReference type="eggNOG" id="COG0181">
    <property type="taxonomic scope" value="Bacteria"/>
</dbReference>
<dbReference type="Gene3D" id="3.30.160.40">
    <property type="entry name" value="Porphobilinogen deaminase, C-terminal domain"/>
    <property type="match status" value="1"/>
</dbReference>
<dbReference type="OrthoDB" id="9810298at2"/>
<evidence type="ECO:0000313" key="12">
    <source>
        <dbReference type="Proteomes" id="UP000009047"/>
    </source>
</evidence>
<dbReference type="PROSITE" id="PS00533">
    <property type="entry name" value="PORPHOBILINOGEN_DEAM"/>
    <property type="match status" value="1"/>
</dbReference>
<comment type="subunit">
    <text evidence="4 8">Monomer.</text>
</comment>
<dbReference type="EC" id="2.5.1.61" evidence="8"/>
<evidence type="ECO:0000256" key="6">
    <source>
        <dbReference type="ARBA" id="ARBA00023244"/>
    </source>
</evidence>
<name>E1QF49_DESB2</name>
<organism evidence="11 12">
    <name type="scientific">Desulfarculus baarsii (strain ATCC 33931 / DSM 2075 / LMG 7858 / VKM B-1802 / 2st14)</name>
    <dbReference type="NCBI Taxonomy" id="644282"/>
    <lineage>
        <taxon>Bacteria</taxon>
        <taxon>Pseudomonadati</taxon>
        <taxon>Thermodesulfobacteriota</taxon>
        <taxon>Desulfarculia</taxon>
        <taxon>Desulfarculales</taxon>
        <taxon>Desulfarculaceae</taxon>
        <taxon>Desulfarculus</taxon>
    </lineage>
</organism>
<evidence type="ECO:0000256" key="8">
    <source>
        <dbReference type="HAMAP-Rule" id="MF_00260"/>
    </source>
</evidence>
<dbReference type="KEGG" id="dbr:Deba_0814"/>
<keyword evidence="12" id="KW-1185">Reference proteome</keyword>
<proteinExistence type="inferred from homology"/>
<evidence type="ECO:0000256" key="7">
    <source>
        <dbReference type="ARBA" id="ARBA00048169"/>
    </source>
</evidence>
<evidence type="ECO:0000256" key="2">
    <source>
        <dbReference type="ARBA" id="ARBA00004735"/>
    </source>
</evidence>
<protein>
    <recommendedName>
        <fullName evidence="8">Porphobilinogen deaminase</fullName>
        <shortName evidence="8">PBG</shortName>
        <ecNumber evidence="8">2.5.1.61</ecNumber>
    </recommendedName>
    <alternativeName>
        <fullName evidence="8">Hydroxymethylbilane synthase</fullName>
        <shortName evidence="8">HMBS</shortName>
    </alternativeName>
    <alternativeName>
        <fullName evidence="8">Pre-uroporphyrinogen synthase</fullName>
    </alternativeName>
</protein>
<dbReference type="HAMAP" id="MF_00260">
    <property type="entry name" value="Porphobil_deam"/>
    <property type="match status" value="1"/>
</dbReference>
<evidence type="ECO:0000259" key="10">
    <source>
        <dbReference type="Pfam" id="PF03900"/>
    </source>
</evidence>
<comment type="similarity">
    <text evidence="3 8">Belongs to the HMBS family.</text>
</comment>
<dbReference type="Pfam" id="PF03900">
    <property type="entry name" value="Porphobil_deamC"/>
    <property type="match status" value="1"/>
</dbReference>
<dbReference type="PANTHER" id="PTHR11557">
    <property type="entry name" value="PORPHOBILINOGEN DEAMINASE"/>
    <property type="match status" value="1"/>
</dbReference>
<dbReference type="GO" id="GO:0005737">
    <property type="term" value="C:cytoplasm"/>
    <property type="evidence" value="ECO:0007669"/>
    <property type="project" value="UniProtKB-UniRule"/>
</dbReference>
<evidence type="ECO:0000256" key="1">
    <source>
        <dbReference type="ARBA" id="ARBA00002869"/>
    </source>
</evidence>
<dbReference type="RefSeq" id="WP_013257640.1">
    <property type="nucleotide sequence ID" value="NC_014365.1"/>
</dbReference>
<evidence type="ECO:0000256" key="4">
    <source>
        <dbReference type="ARBA" id="ARBA00011245"/>
    </source>
</evidence>
<reference evidence="11 12" key="1">
    <citation type="journal article" date="2010" name="Stand. Genomic Sci.">
        <title>Complete genome sequence of Desulfarculus baarsii type strain (2st14).</title>
        <authorList>
            <person name="Sun H."/>
            <person name="Spring S."/>
            <person name="Lapidus A."/>
            <person name="Davenport K."/>
            <person name="Del Rio T.G."/>
            <person name="Tice H."/>
            <person name="Nolan M."/>
            <person name="Copeland A."/>
            <person name="Cheng J.F."/>
            <person name="Lucas S."/>
            <person name="Tapia R."/>
            <person name="Goodwin L."/>
            <person name="Pitluck S."/>
            <person name="Ivanova N."/>
            <person name="Pagani I."/>
            <person name="Mavromatis K."/>
            <person name="Ovchinnikova G."/>
            <person name="Pati A."/>
            <person name="Chen A."/>
            <person name="Palaniappan K."/>
            <person name="Hauser L."/>
            <person name="Chang Y.J."/>
            <person name="Jeffries C.D."/>
            <person name="Detter J.C."/>
            <person name="Han C."/>
            <person name="Rohde M."/>
            <person name="Brambilla E."/>
            <person name="Goker M."/>
            <person name="Woyke T."/>
            <person name="Bristow J."/>
            <person name="Eisen J.A."/>
            <person name="Markowitz V."/>
            <person name="Hugenholtz P."/>
            <person name="Kyrpides N.C."/>
            <person name="Klenk H.P."/>
            <person name="Land M."/>
        </authorList>
    </citation>
    <scope>NUCLEOTIDE SEQUENCE [LARGE SCALE GENOMIC DNA]</scope>
    <source>
        <strain evidence="12">ATCC 33931 / DSM 2075 / LMG 7858 / VKM B-1802 / 2st14</strain>
    </source>
</reference>
<dbReference type="FunFam" id="3.40.190.10:FF:000005">
    <property type="entry name" value="Porphobilinogen deaminase"/>
    <property type="match status" value="1"/>
</dbReference>
<comment type="pathway">
    <text evidence="2 8">Porphyrin-containing compound metabolism; protoporphyrin-IX biosynthesis; coproporphyrinogen-III from 5-aminolevulinate: step 2/4.</text>
</comment>
<gene>
    <name evidence="8" type="primary">hemC</name>
    <name evidence="11" type="ordered locus">Deba_0814</name>
</gene>
<evidence type="ECO:0000256" key="3">
    <source>
        <dbReference type="ARBA" id="ARBA00005638"/>
    </source>
</evidence>
<accession>E1QF49</accession>
<evidence type="ECO:0000259" key="9">
    <source>
        <dbReference type="Pfam" id="PF01379"/>
    </source>
</evidence>
<dbReference type="Proteomes" id="UP000009047">
    <property type="component" value="Chromosome"/>
</dbReference>
<evidence type="ECO:0000256" key="5">
    <source>
        <dbReference type="ARBA" id="ARBA00022679"/>
    </source>
</evidence>
<dbReference type="SUPFAM" id="SSF53850">
    <property type="entry name" value="Periplasmic binding protein-like II"/>
    <property type="match status" value="1"/>
</dbReference>
<dbReference type="Gene3D" id="3.40.190.10">
    <property type="entry name" value="Periplasmic binding protein-like II"/>
    <property type="match status" value="2"/>
</dbReference>
<comment type="catalytic activity">
    <reaction evidence="7 8">
        <text>4 porphobilinogen + H2O = hydroxymethylbilane + 4 NH4(+)</text>
        <dbReference type="Rhea" id="RHEA:13185"/>
        <dbReference type="ChEBI" id="CHEBI:15377"/>
        <dbReference type="ChEBI" id="CHEBI:28938"/>
        <dbReference type="ChEBI" id="CHEBI:57845"/>
        <dbReference type="ChEBI" id="CHEBI:58126"/>
        <dbReference type="EC" id="2.5.1.61"/>
    </reaction>
</comment>
<dbReference type="InterPro" id="IPR022419">
    <property type="entry name" value="Porphobilin_deaminase_cofac_BS"/>
</dbReference>
<dbReference type="CDD" id="cd13646">
    <property type="entry name" value="PBP2_EcHMBS_like"/>
    <property type="match status" value="1"/>
</dbReference>
<dbReference type="SUPFAM" id="SSF54782">
    <property type="entry name" value="Porphobilinogen deaminase (hydroxymethylbilane synthase), C-terminal domain"/>
    <property type="match status" value="1"/>
</dbReference>
<dbReference type="STRING" id="644282.Deba_0814"/>
<dbReference type="GO" id="GO:0006782">
    <property type="term" value="P:protoporphyrinogen IX biosynthetic process"/>
    <property type="evidence" value="ECO:0007669"/>
    <property type="project" value="UniProtKB-UniRule"/>
</dbReference>
<dbReference type="InterPro" id="IPR036803">
    <property type="entry name" value="Porphobilinogen_deaminase_C_sf"/>
</dbReference>
<dbReference type="PANTHER" id="PTHR11557:SF0">
    <property type="entry name" value="PORPHOBILINOGEN DEAMINASE"/>
    <property type="match status" value="1"/>
</dbReference>
<comment type="cofactor">
    <cofactor evidence="8">
        <name>dipyrromethane</name>
        <dbReference type="ChEBI" id="CHEBI:60342"/>
    </cofactor>
    <text evidence="8">Binds 1 dipyrromethane group covalently.</text>
</comment>
<dbReference type="HOGENOM" id="CLU_019704_0_2_7"/>
<dbReference type="PIRSF" id="PIRSF001438">
    <property type="entry name" value="4pyrrol_synth_OHMeBilane_synth"/>
    <property type="match status" value="1"/>
</dbReference>
<dbReference type="Pfam" id="PF01379">
    <property type="entry name" value="Porphobil_deam"/>
    <property type="match status" value="1"/>
</dbReference>
<dbReference type="InterPro" id="IPR022418">
    <property type="entry name" value="Porphobilinogen_deaminase_C"/>
</dbReference>
<sequence>MPKLIIATRGSELALAQARWAARQLSALSPGLEVELQLFKTKGDKILDAPLAKVGGKGLFVKEIEDALLDGRARVAVHSMKDMPAELPPGLCIAAVSRREDPRDVLISRDGLGLDELPATPRLGTSSLRRQAQLLARRPDAMVVSVRGNVQTRLRKLEELGLDAIVLAAAGLDRLGLSDPRRVDLAPELMLPAVGQGALAIEARADDAFCLELCARLAHQPTAVAVEAERAFLGRLEGGCQVPIAGHAVVDGDEIVFEGLVASLDGKRLIRRRAVGRADEAGPLGLAVAEEILADGGRQILAEVYGRGPQ</sequence>
<dbReference type="UniPathway" id="UPA00251">
    <property type="reaction ID" value="UER00319"/>
</dbReference>
<dbReference type="NCBIfam" id="TIGR00212">
    <property type="entry name" value="hemC"/>
    <property type="match status" value="1"/>
</dbReference>
<dbReference type="AlphaFoldDB" id="E1QF49"/>
<dbReference type="InterPro" id="IPR022417">
    <property type="entry name" value="Porphobilin_deaminase_N"/>
</dbReference>
<comment type="function">
    <text evidence="1 8">Tetrapolymerization of the monopyrrole PBG into the hydroxymethylbilane pre-uroporphyrinogen in several discrete steps.</text>
</comment>
<feature type="domain" description="Porphobilinogen deaminase C-terminal" evidence="10">
    <location>
        <begin position="225"/>
        <end position="293"/>
    </location>
</feature>
<feature type="modified residue" description="S-(dipyrrolylmethanemethyl)cysteine" evidence="8">
    <location>
        <position position="240"/>
    </location>
</feature>
<dbReference type="EMBL" id="CP002085">
    <property type="protein sequence ID" value="ADK84185.1"/>
    <property type="molecule type" value="Genomic_DNA"/>
</dbReference>
<dbReference type="InterPro" id="IPR000860">
    <property type="entry name" value="HemC"/>
</dbReference>